<dbReference type="GO" id="GO:0003887">
    <property type="term" value="F:DNA-directed DNA polymerase activity"/>
    <property type="evidence" value="ECO:0007669"/>
    <property type="project" value="UniProtKB-EC"/>
</dbReference>
<keyword evidence="2" id="KW-1185">Reference proteome</keyword>
<organism evidence="1 2">
    <name type="scientific">Thalassotalea castellviae</name>
    <dbReference type="NCBI Taxonomy" id="3075612"/>
    <lineage>
        <taxon>Bacteria</taxon>
        <taxon>Pseudomonadati</taxon>
        <taxon>Pseudomonadota</taxon>
        <taxon>Gammaproteobacteria</taxon>
        <taxon>Alteromonadales</taxon>
        <taxon>Colwelliaceae</taxon>
        <taxon>Thalassotalea</taxon>
    </lineage>
</organism>
<reference evidence="1 2" key="1">
    <citation type="submission" date="2023-09" db="EMBL/GenBank/DDBJ databases">
        <authorList>
            <person name="Rey-Velasco X."/>
        </authorList>
    </citation>
    <scope>NUCLEOTIDE SEQUENCE [LARGE SCALE GENOMIC DNA]</scope>
    <source>
        <strain evidence="1 2">W431</strain>
    </source>
</reference>
<protein>
    <submittedName>
        <fullName evidence="1">DNA polymerase III subunit psi</fullName>
        <ecNumber evidence="1">2.7.7.7</ecNumber>
    </submittedName>
</protein>
<keyword evidence="1" id="KW-0548">Nucleotidyltransferase</keyword>
<dbReference type="Proteomes" id="UP001266357">
    <property type="component" value="Unassembled WGS sequence"/>
</dbReference>
<dbReference type="InterPro" id="IPR004615">
    <property type="entry name" value="DNA_pol_III_psi"/>
</dbReference>
<proteinExistence type="predicted"/>
<dbReference type="EMBL" id="JAVRIF010000008">
    <property type="protein sequence ID" value="MDT0604661.1"/>
    <property type="molecule type" value="Genomic_DNA"/>
</dbReference>
<evidence type="ECO:0000313" key="2">
    <source>
        <dbReference type="Proteomes" id="UP001266357"/>
    </source>
</evidence>
<dbReference type="RefSeq" id="WP_311583194.1">
    <property type="nucleotide sequence ID" value="NZ_JAVRIF010000008.1"/>
</dbReference>
<evidence type="ECO:0000313" key="1">
    <source>
        <dbReference type="EMBL" id="MDT0604661.1"/>
    </source>
</evidence>
<dbReference type="InterPro" id="IPR036654">
    <property type="entry name" value="DNA_pol_III_psi_sf"/>
</dbReference>
<gene>
    <name evidence="1" type="ORF">RM573_13705</name>
</gene>
<name>A0ABU3A3B0_9GAMM</name>
<sequence>MTITTRQFNHLKAMGITLWQRKNLKQTSSEVKEESTRNITGDFSANEINKLTIFQDILHALSIKPDDISWQKSHLDLGLFNWQFTDNANIRFEKATLITPSLDKIAQSPVAKKQLWQTFIQHNLNP</sequence>
<comment type="caution">
    <text evidence="1">The sequence shown here is derived from an EMBL/GenBank/DDBJ whole genome shotgun (WGS) entry which is preliminary data.</text>
</comment>
<dbReference type="SUPFAM" id="SSF102220">
    <property type="entry name" value="DNA polymerase III psi subunit"/>
    <property type="match status" value="1"/>
</dbReference>
<dbReference type="Gene3D" id="3.40.50.10220">
    <property type="entry name" value="DNA polymerase III, psi subunit"/>
    <property type="match status" value="1"/>
</dbReference>
<keyword evidence="1" id="KW-0808">Transferase</keyword>
<dbReference type="EC" id="2.7.7.7" evidence="1"/>
<dbReference type="Pfam" id="PF03603">
    <property type="entry name" value="DNA_III_psi"/>
    <property type="match status" value="1"/>
</dbReference>
<accession>A0ABU3A3B0</accession>